<keyword evidence="2 7" id="KW-0540">Nuclease</keyword>
<keyword evidence="6 7" id="KW-0862">Zinc</keyword>
<evidence type="ECO:0000256" key="6">
    <source>
        <dbReference type="ARBA" id="ARBA00022833"/>
    </source>
</evidence>
<dbReference type="AlphaFoldDB" id="A0AAE3NRA1"/>
<dbReference type="PANTHER" id="PTHR46986:SF1">
    <property type="entry name" value="ENDORIBONUCLEASE YBEY, CHLOROPLASTIC"/>
    <property type="match status" value="1"/>
</dbReference>
<feature type="binding site" evidence="7">
    <location>
        <position position="123"/>
    </location>
    <ligand>
        <name>Zn(2+)</name>
        <dbReference type="ChEBI" id="CHEBI:29105"/>
        <note>catalytic</note>
    </ligand>
</feature>
<evidence type="ECO:0000256" key="7">
    <source>
        <dbReference type="HAMAP-Rule" id="MF_00009"/>
    </source>
</evidence>
<sequence length="159" mass="16874">MSIDVIIEAPEWEGEGLEALAARAEAATLRHLGLDPAAYETALLGCDDSRIAALNGDFRDKPAPTNVLSWPAEERAPDTPGARPEPPEPGELGDIALAWETCAREAAAAGRPVADHVTHLIVHGMLHLMGFDHETGPDAAVMEDLEVEILASLGLPDPY</sequence>
<name>A0AAE3NRA1_9RHOB</name>
<dbReference type="EC" id="3.1.-.-" evidence="7"/>
<organism evidence="9 10">
    <name type="scientific">Psychromarinibacter sediminicola</name>
    <dbReference type="NCBI Taxonomy" id="3033385"/>
    <lineage>
        <taxon>Bacteria</taxon>
        <taxon>Pseudomonadati</taxon>
        <taxon>Pseudomonadota</taxon>
        <taxon>Alphaproteobacteria</taxon>
        <taxon>Rhodobacterales</taxon>
        <taxon>Paracoccaceae</taxon>
        <taxon>Psychromarinibacter</taxon>
    </lineage>
</organism>
<feature type="binding site" evidence="7">
    <location>
        <position position="133"/>
    </location>
    <ligand>
        <name>Zn(2+)</name>
        <dbReference type="ChEBI" id="CHEBI:29105"/>
        <note>catalytic</note>
    </ligand>
</feature>
<proteinExistence type="inferred from homology"/>
<keyword evidence="5 7" id="KW-0378">Hydrolase</keyword>
<dbReference type="GO" id="GO:0005737">
    <property type="term" value="C:cytoplasm"/>
    <property type="evidence" value="ECO:0007669"/>
    <property type="project" value="UniProtKB-SubCell"/>
</dbReference>
<dbReference type="EMBL" id="JARGYC010000062">
    <property type="protein sequence ID" value="MDF0602823.1"/>
    <property type="molecule type" value="Genomic_DNA"/>
</dbReference>
<keyword evidence="7" id="KW-0963">Cytoplasm</keyword>
<dbReference type="RefSeq" id="WP_275568948.1">
    <property type="nucleotide sequence ID" value="NZ_JARGYC010000062.1"/>
</dbReference>
<evidence type="ECO:0000256" key="4">
    <source>
        <dbReference type="ARBA" id="ARBA00022759"/>
    </source>
</evidence>
<comment type="similarity">
    <text evidence="1 7">Belongs to the endoribonuclease YbeY family.</text>
</comment>
<dbReference type="Pfam" id="PF02130">
    <property type="entry name" value="YbeY"/>
    <property type="match status" value="1"/>
</dbReference>
<keyword evidence="7" id="KW-0690">Ribosome biogenesis</keyword>
<dbReference type="InterPro" id="IPR020549">
    <property type="entry name" value="YbeY_CS"/>
</dbReference>
<dbReference type="GO" id="GO:0004222">
    <property type="term" value="F:metalloendopeptidase activity"/>
    <property type="evidence" value="ECO:0007669"/>
    <property type="project" value="InterPro"/>
</dbReference>
<dbReference type="NCBIfam" id="TIGR00043">
    <property type="entry name" value="rRNA maturation RNase YbeY"/>
    <property type="match status" value="1"/>
</dbReference>
<protein>
    <recommendedName>
        <fullName evidence="7">Endoribonuclease YbeY</fullName>
        <ecNumber evidence="7">3.1.-.-</ecNumber>
    </recommendedName>
</protein>
<dbReference type="GO" id="GO:0008270">
    <property type="term" value="F:zinc ion binding"/>
    <property type="evidence" value="ECO:0007669"/>
    <property type="project" value="UniProtKB-UniRule"/>
</dbReference>
<reference evidence="9" key="1">
    <citation type="submission" date="2023-03" db="EMBL/GenBank/DDBJ databases">
        <title>Multiphase analysis and comparison of six strains from genera Psychromarinibacter, Lutimaribacter, and Maritimibacter, including a novel species: Psychromarinibacter sediminicola sp. nov.</title>
        <authorList>
            <person name="Wang Y.-H."/>
            <person name="Ye M.-Q."/>
            <person name="Du Z.-J."/>
        </authorList>
    </citation>
    <scope>NUCLEOTIDE SEQUENCE</scope>
    <source>
        <strain evidence="9">C21-152</strain>
    </source>
</reference>
<feature type="binding site" evidence="7">
    <location>
        <position position="127"/>
    </location>
    <ligand>
        <name>Zn(2+)</name>
        <dbReference type="ChEBI" id="CHEBI:29105"/>
        <note>catalytic</note>
    </ligand>
</feature>
<dbReference type="SUPFAM" id="SSF55486">
    <property type="entry name" value="Metalloproteases ('zincins'), catalytic domain"/>
    <property type="match status" value="1"/>
</dbReference>
<evidence type="ECO:0000256" key="2">
    <source>
        <dbReference type="ARBA" id="ARBA00022722"/>
    </source>
</evidence>
<evidence type="ECO:0000313" key="9">
    <source>
        <dbReference type="EMBL" id="MDF0602823.1"/>
    </source>
</evidence>
<dbReference type="InterPro" id="IPR023091">
    <property type="entry name" value="MetalPrtase_cat_dom_sf_prd"/>
</dbReference>
<keyword evidence="7" id="KW-0698">rRNA processing</keyword>
<accession>A0AAE3NRA1</accession>
<dbReference type="GO" id="GO:0006364">
    <property type="term" value="P:rRNA processing"/>
    <property type="evidence" value="ECO:0007669"/>
    <property type="project" value="UniProtKB-UniRule"/>
</dbReference>
<dbReference type="HAMAP" id="MF_00009">
    <property type="entry name" value="Endoribonucl_YbeY"/>
    <property type="match status" value="1"/>
</dbReference>
<evidence type="ECO:0000256" key="8">
    <source>
        <dbReference type="SAM" id="MobiDB-lite"/>
    </source>
</evidence>
<evidence type="ECO:0000256" key="1">
    <source>
        <dbReference type="ARBA" id="ARBA00010875"/>
    </source>
</evidence>
<keyword evidence="4 7" id="KW-0255">Endonuclease</keyword>
<gene>
    <name evidence="7 9" type="primary">ybeY</name>
    <name evidence="9" type="ORF">P1J78_18945</name>
</gene>
<evidence type="ECO:0000256" key="5">
    <source>
        <dbReference type="ARBA" id="ARBA00022801"/>
    </source>
</evidence>
<comment type="cofactor">
    <cofactor evidence="7">
        <name>Zn(2+)</name>
        <dbReference type="ChEBI" id="CHEBI:29105"/>
    </cofactor>
    <text evidence="7">Binds 1 zinc ion.</text>
</comment>
<dbReference type="GO" id="GO:0004521">
    <property type="term" value="F:RNA endonuclease activity"/>
    <property type="evidence" value="ECO:0007669"/>
    <property type="project" value="UniProtKB-UniRule"/>
</dbReference>
<keyword evidence="3 7" id="KW-0479">Metal-binding</keyword>
<dbReference type="InterPro" id="IPR002036">
    <property type="entry name" value="YbeY"/>
</dbReference>
<feature type="region of interest" description="Disordered" evidence="8">
    <location>
        <begin position="63"/>
        <end position="92"/>
    </location>
</feature>
<comment type="caution">
    <text evidence="9">The sequence shown here is derived from an EMBL/GenBank/DDBJ whole genome shotgun (WGS) entry which is preliminary data.</text>
</comment>
<dbReference type="PANTHER" id="PTHR46986">
    <property type="entry name" value="ENDORIBONUCLEASE YBEY, CHLOROPLASTIC"/>
    <property type="match status" value="1"/>
</dbReference>
<comment type="subcellular location">
    <subcellularLocation>
        <location evidence="7">Cytoplasm</location>
    </subcellularLocation>
</comment>
<dbReference type="Proteomes" id="UP001220964">
    <property type="component" value="Unassembled WGS sequence"/>
</dbReference>
<comment type="function">
    <text evidence="7">Single strand-specific metallo-endoribonuclease involved in late-stage 70S ribosome quality control and in maturation of the 3' terminus of the 16S rRNA.</text>
</comment>
<dbReference type="Gene3D" id="3.40.390.30">
    <property type="entry name" value="Metalloproteases ('zincins'), catalytic domain"/>
    <property type="match status" value="1"/>
</dbReference>
<keyword evidence="10" id="KW-1185">Reference proteome</keyword>
<evidence type="ECO:0000313" key="10">
    <source>
        <dbReference type="Proteomes" id="UP001220964"/>
    </source>
</evidence>
<dbReference type="PROSITE" id="PS01306">
    <property type="entry name" value="UPF0054"/>
    <property type="match status" value="1"/>
</dbReference>
<evidence type="ECO:0000256" key="3">
    <source>
        <dbReference type="ARBA" id="ARBA00022723"/>
    </source>
</evidence>